<dbReference type="PANTHER" id="PTHR22760">
    <property type="entry name" value="GLYCOSYLTRANSFERASE"/>
    <property type="match status" value="1"/>
</dbReference>
<keyword evidence="11" id="KW-0732">Signal</keyword>
<evidence type="ECO:0000256" key="4">
    <source>
        <dbReference type="ARBA" id="ARBA00022679"/>
    </source>
</evidence>
<proteinExistence type="inferred from homology"/>
<feature type="transmembrane region" description="Helical" evidence="10">
    <location>
        <begin position="167"/>
        <end position="189"/>
    </location>
</feature>
<keyword evidence="4" id="KW-0808">Transferase</keyword>
<dbReference type="InterPro" id="IPR005599">
    <property type="entry name" value="GPI_mannosylTrfase"/>
</dbReference>
<dbReference type="EC" id="2.4.1.-" evidence="10"/>
<dbReference type="GO" id="GO:0000026">
    <property type="term" value="F:alpha-1,2-mannosyltransferase activity"/>
    <property type="evidence" value="ECO:0007669"/>
    <property type="project" value="TreeGrafter"/>
</dbReference>
<keyword evidence="5 10" id="KW-0812">Transmembrane</keyword>
<evidence type="ECO:0000313" key="12">
    <source>
        <dbReference type="EMBL" id="KAH8977133.1"/>
    </source>
</evidence>
<feature type="chain" id="PRO_5042104312" description="Mannosyltransferase" evidence="11">
    <location>
        <begin position="17"/>
        <end position="532"/>
    </location>
</feature>
<gene>
    <name evidence="12" type="ORF">EDB92DRAFT_2097494</name>
</gene>
<evidence type="ECO:0000256" key="3">
    <source>
        <dbReference type="ARBA" id="ARBA00022676"/>
    </source>
</evidence>
<keyword evidence="8 10" id="KW-0472">Membrane</keyword>
<dbReference type="EMBL" id="JAKELL010000359">
    <property type="protein sequence ID" value="KAH8977133.1"/>
    <property type="molecule type" value="Genomic_DNA"/>
</dbReference>
<protein>
    <recommendedName>
        <fullName evidence="10">Mannosyltransferase</fullName>
        <ecNumber evidence="10">2.4.1.-</ecNumber>
    </recommendedName>
</protein>
<dbReference type="GO" id="GO:0006506">
    <property type="term" value="P:GPI anchor biosynthetic process"/>
    <property type="evidence" value="ECO:0007669"/>
    <property type="project" value="TreeGrafter"/>
</dbReference>
<evidence type="ECO:0000313" key="13">
    <source>
        <dbReference type="Proteomes" id="UP001201163"/>
    </source>
</evidence>
<feature type="transmembrane region" description="Helical" evidence="10">
    <location>
        <begin position="292"/>
        <end position="308"/>
    </location>
</feature>
<evidence type="ECO:0000256" key="1">
    <source>
        <dbReference type="ARBA" id="ARBA00004477"/>
    </source>
</evidence>
<dbReference type="Pfam" id="PF03901">
    <property type="entry name" value="Glyco_transf_22"/>
    <property type="match status" value="1"/>
</dbReference>
<evidence type="ECO:0000256" key="10">
    <source>
        <dbReference type="RuleBase" id="RU363075"/>
    </source>
</evidence>
<evidence type="ECO:0000256" key="11">
    <source>
        <dbReference type="SAM" id="SignalP"/>
    </source>
</evidence>
<evidence type="ECO:0000256" key="8">
    <source>
        <dbReference type="ARBA" id="ARBA00023136"/>
    </source>
</evidence>
<evidence type="ECO:0000256" key="6">
    <source>
        <dbReference type="ARBA" id="ARBA00022824"/>
    </source>
</evidence>
<organism evidence="12 13">
    <name type="scientific">Lactarius akahatsu</name>
    <dbReference type="NCBI Taxonomy" id="416441"/>
    <lineage>
        <taxon>Eukaryota</taxon>
        <taxon>Fungi</taxon>
        <taxon>Dikarya</taxon>
        <taxon>Basidiomycota</taxon>
        <taxon>Agaricomycotina</taxon>
        <taxon>Agaricomycetes</taxon>
        <taxon>Russulales</taxon>
        <taxon>Russulaceae</taxon>
        <taxon>Lactarius</taxon>
    </lineage>
</organism>
<comment type="caution">
    <text evidence="10">Lacks conserved residue(s) required for the propagation of feature annotation.</text>
</comment>
<keyword evidence="13" id="KW-1185">Reference proteome</keyword>
<evidence type="ECO:0000256" key="7">
    <source>
        <dbReference type="ARBA" id="ARBA00022989"/>
    </source>
</evidence>
<keyword evidence="3 10" id="KW-0328">Glycosyltransferase</keyword>
<comment type="similarity">
    <text evidence="2">Belongs to the glycosyltransferase 22 family. PIGB subfamily.</text>
</comment>
<feature type="transmembrane region" description="Helical" evidence="10">
    <location>
        <begin position="201"/>
        <end position="224"/>
    </location>
</feature>
<feature type="transmembrane region" description="Helical" evidence="10">
    <location>
        <begin position="256"/>
        <end position="280"/>
    </location>
</feature>
<evidence type="ECO:0000256" key="9">
    <source>
        <dbReference type="ARBA" id="ARBA00024708"/>
    </source>
</evidence>
<dbReference type="GO" id="GO:0005789">
    <property type="term" value="C:endoplasmic reticulum membrane"/>
    <property type="evidence" value="ECO:0007669"/>
    <property type="project" value="UniProtKB-SubCell"/>
</dbReference>
<keyword evidence="7 10" id="KW-1133">Transmembrane helix</keyword>
<sequence>MASTTALALAVRVSIALITRTFFQPDEYFQALEPAHFFVFGYGDLTWEWTSKPPIRSILYPALNVPIYWVLKILNLDQTSLLVAAPKVMHGLLAAGTDIWVREVARKTLGQRYVPATFFLSLTSFFHALSLSRSMSNSLEATLTTAALGYYPWDASILPTRSQLRKFLVFIALACSIRVTSAITWAFLFPPLLWQLRRNSALLRVFITDTLATICAALSLLFTFDSIYSGAPTLTPLNFLRVNASSISLFYGSAPWHYYLVQALPLLAGPALPFVLHGVCLALTQGTRPLKLLLYTVIWTGAVFSFAGHKEWRFLHPLVPAMHILAARSLVSLYDRASPPCSSKPASSLGIKRTHASVLALLSLVPALYAALWHSSAQIGVLSHLRGLPDTELRSIGFLMPCHSTPAQSHLHRRIPVWRLSCEPPLHGEELSTYQDETDIFFRDPVAFLSAHFPDQVDTTFPPSARAPHEYTWPSHLVLFGALLRERGVEDALRAKGYTEAWRAGNGIEEDPRRREGVRIWRRGVATDKIST</sequence>
<dbReference type="AlphaFoldDB" id="A0AAD4Q4L6"/>
<comment type="subcellular location">
    <subcellularLocation>
        <location evidence="1 10">Endoplasmic reticulum membrane</location>
        <topology evidence="1 10">Multi-pass membrane protein</topology>
    </subcellularLocation>
</comment>
<comment type="function">
    <text evidence="9">Mannosyltransferase involved in glycosylphosphatidylinositol-anchor biosynthesis. Transfers the third mannose to Man2-GlcN-acyl-PI during GPI precursor assembly.</text>
</comment>
<dbReference type="PANTHER" id="PTHR22760:SF4">
    <property type="entry name" value="GPI MANNOSYLTRANSFERASE 3"/>
    <property type="match status" value="1"/>
</dbReference>
<evidence type="ECO:0000256" key="2">
    <source>
        <dbReference type="ARBA" id="ARBA00006065"/>
    </source>
</evidence>
<keyword evidence="6 10" id="KW-0256">Endoplasmic reticulum</keyword>
<reference evidence="12" key="1">
    <citation type="submission" date="2022-01" db="EMBL/GenBank/DDBJ databases">
        <title>Comparative genomics reveals a dynamic genome evolution in the ectomycorrhizal milk-cap (Lactarius) mushrooms.</title>
        <authorList>
            <consortium name="DOE Joint Genome Institute"/>
            <person name="Lebreton A."/>
            <person name="Tang N."/>
            <person name="Kuo A."/>
            <person name="LaButti K."/>
            <person name="Drula E."/>
            <person name="Barry K."/>
            <person name="Clum A."/>
            <person name="Lipzen A."/>
            <person name="Mousain D."/>
            <person name="Ng V."/>
            <person name="Wang R."/>
            <person name="Wang X."/>
            <person name="Dai Y."/>
            <person name="Henrissat B."/>
            <person name="Grigoriev I.V."/>
            <person name="Guerin-Laguette A."/>
            <person name="Yu F."/>
            <person name="Martin F.M."/>
        </authorList>
    </citation>
    <scope>NUCLEOTIDE SEQUENCE</scope>
    <source>
        <strain evidence="12">QP</strain>
    </source>
</reference>
<feature type="signal peptide" evidence="11">
    <location>
        <begin position="1"/>
        <end position="16"/>
    </location>
</feature>
<name>A0AAD4Q4L6_9AGAM</name>
<comment type="caution">
    <text evidence="12">The sequence shown here is derived from an EMBL/GenBank/DDBJ whole genome shotgun (WGS) entry which is preliminary data.</text>
</comment>
<dbReference type="Proteomes" id="UP001201163">
    <property type="component" value="Unassembled WGS sequence"/>
</dbReference>
<evidence type="ECO:0000256" key="5">
    <source>
        <dbReference type="ARBA" id="ARBA00022692"/>
    </source>
</evidence>
<accession>A0AAD4Q4L6</accession>